<keyword evidence="2" id="KW-1185">Reference proteome</keyword>
<accession>A0ACB9G849</accession>
<reference evidence="2" key="1">
    <citation type="journal article" date="2022" name="Mol. Ecol. Resour.">
        <title>The genomes of chicory, endive, great burdock and yacon provide insights into Asteraceae palaeo-polyploidization history and plant inulin production.</title>
        <authorList>
            <person name="Fan W."/>
            <person name="Wang S."/>
            <person name="Wang H."/>
            <person name="Wang A."/>
            <person name="Jiang F."/>
            <person name="Liu H."/>
            <person name="Zhao H."/>
            <person name="Xu D."/>
            <person name="Zhang Y."/>
        </authorList>
    </citation>
    <scope>NUCLEOTIDE SEQUENCE [LARGE SCALE GENOMIC DNA]</scope>
    <source>
        <strain evidence="2">cv. Punajuju</strain>
    </source>
</reference>
<sequence>MGKKLDALLGRKFKASKLKTTLNLAICRLSLLKNHRLARFTIARSDVIQLLRLNHHQQALIRVEQVIKDQNMLDVYDMIHGYCDLLIQRINLIDKANDCPGELKELVSDLLYAAPRCGEFPELQEIRAILTTRFGKKFANCAIELRINCGVSQTMIQKLSTRQSILECRMKMLTGIAKENGIVLQLETSSPEIKKEKVVEKIENVISFSESKNYKDAADAAQDAFESAAYAAAAARAAVKLARSESFLYDSSDSDSDDSSYGNELLHSGKSYNTSKGQQVNLENKINSTRIKRLYV</sequence>
<evidence type="ECO:0000313" key="2">
    <source>
        <dbReference type="Proteomes" id="UP001055811"/>
    </source>
</evidence>
<comment type="caution">
    <text evidence="1">The sequence shown here is derived from an EMBL/GenBank/DDBJ whole genome shotgun (WGS) entry which is preliminary data.</text>
</comment>
<evidence type="ECO:0000313" key="1">
    <source>
        <dbReference type="EMBL" id="KAI3778932.1"/>
    </source>
</evidence>
<reference evidence="1 2" key="2">
    <citation type="journal article" date="2022" name="Mol. Ecol. Resour.">
        <title>The genomes of chicory, endive, great burdock and yacon provide insights into Asteraceae paleo-polyploidization history and plant inulin production.</title>
        <authorList>
            <person name="Fan W."/>
            <person name="Wang S."/>
            <person name="Wang H."/>
            <person name="Wang A."/>
            <person name="Jiang F."/>
            <person name="Liu H."/>
            <person name="Zhao H."/>
            <person name="Xu D."/>
            <person name="Zhang Y."/>
        </authorList>
    </citation>
    <scope>NUCLEOTIDE SEQUENCE [LARGE SCALE GENOMIC DNA]</scope>
    <source>
        <strain evidence="2">cv. Punajuju</strain>
        <tissue evidence="1">Leaves</tissue>
    </source>
</reference>
<dbReference type="EMBL" id="CM042010">
    <property type="protein sequence ID" value="KAI3778932.1"/>
    <property type="molecule type" value="Genomic_DNA"/>
</dbReference>
<gene>
    <name evidence="1" type="ORF">L2E82_08322</name>
</gene>
<organism evidence="1 2">
    <name type="scientific">Cichorium intybus</name>
    <name type="common">Chicory</name>
    <dbReference type="NCBI Taxonomy" id="13427"/>
    <lineage>
        <taxon>Eukaryota</taxon>
        <taxon>Viridiplantae</taxon>
        <taxon>Streptophyta</taxon>
        <taxon>Embryophyta</taxon>
        <taxon>Tracheophyta</taxon>
        <taxon>Spermatophyta</taxon>
        <taxon>Magnoliopsida</taxon>
        <taxon>eudicotyledons</taxon>
        <taxon>Gunneridae</taxon>
        <taxon>Pentapetalae</taxon>
        <taxon>asterids</taxon>
        <taxon>campanulids</taxon>
        <taxon>Asterales</taxon>
        <taxon>Asteraceae</taxon>
        <taxon>Cichorioideae</taxon>
        <taxon>Cichorieae</taxon>
        <taxon>Cichoriinae</taxon>
        <taxon>Cichorium</taxon>
    </lineage>
</organism>
<dbReference type="Proteomes" id="UP001055811">
    <property type="component" value="Linkage Group LG02"/>
</dbReference>
<name>A0ACB9G849_CICIN</name>
<proteinExistence type="predicted"/>
<protein>
    <submittedName>
        <fullName evidence="1">Uncharacterized protein</fullName>
    </submittedName>
</protein>